<dbReference type="Pfam" id="PF13489">
    <property type="entry name" value="Methyltransf_23"/>
    <property type="match status" value="1"/>
</dbReference>
<dbReference type="EMBL" id="MFDV01000010">
    <property type="protein sequence ID" value="OGE72239.1"/>
    <property type="molecule type" value="Genomic_DNA"/>
</dbReference>
<sequence>MSQAVWYNRWTLKKFDRYLKGDILEVGCGIGNFTEELTRFGKVFAIDIDKEHISQTQTLLGKKAEVNLGDIESGSFFFNKNFDTVVCINVLEHIKDDKKSLKSMYSLLKEGGYLILLAPAHQFLFGEIDKSIGHFRRYEKKELIKLLEQTGFKIEEERMLNILGALGWLISSKFFSEKIVDEKKIRIFNFIAPFILPFEDIFKPPFGTSILVVAKRAT</sequence>
<evidence type="ECO:0000313" key="2">
    <source>
        <dbReference type="Proteomes" id="UP000177057"/>
    </source>
</evidence>
<dbReference type="CDD" id="cd02440">
    <property type="entry name" value="AdoMet_MTases"/>
    <property type="match status" value="1"/>
</dbReference>
<dbReference type="SUPFAM" id="SSF53335">
    <property type="entry name" value="S-adenosyl-L-methionine-dependent methyltransferases"/>
    <property type="match status" value="1"/>
</dbReference>
<dbReference type="Proteomes" id="UP000177057">
    <property type="component" value="Unassembled WGS sequence"/>
</dbReference>
<proteinExistence type="predicted"/>
<reference evidence="1 2" key="1">
    <citation type="journal article" date="2016" name="Nat. Commun.">
        <title>Thousands of microbial genomes shed light on interconnected biogeochemical processes in an aquifer system.</title>
        <authorList>
            <person name="Anantharaman K."/>
            <person name="Brown C.T."/>
            <person name="Hug L.A."/>
            <person name="Sharon I."/>
            <person name="Castelle C.J."/>
            <person name="Probst A.J."/>
            <person name="Thomas B.C."/>
            <person name="Singh A."/>
            <person name="Wilkins M.J."/>
            <person name="Karaoz U."/>
            <person name="Brodie E.L."/>
            <person name="Williams K.H."/>
            <person name="Hubbard S.S."/>
            <person name="Banfield J.F."/>
        </authorList>
    </citation>
    <scope>NUCLEOTIDE SEQUENCE [LARGE SCALE GENOMIC DNA]</scope>
</reference>
<dbReference type="Gene3D" id="3.40.50.150">
    <property type="entry name" value="Vaccinia Virus protein VP39"/>
    <property type="match status" value="1"/>
</dbReference>
<dbReference type="STRING" id="1797794.A3H40_02565"/>
<dbReference type="AlphaFoldDB" id="A0A1F5N3M1"/>
<evidence type="ECO:0000313" key="1">
    <source>
        <dbReference type="EMBL" id="OGE72239.1"/>
    </source>
</evidence>
<evidence type="ECO:0008006" key="3">
    <source>
        <dbReference type="Google" id="ProtNLM"/>
    </source>
</evidence>
<organism evidence="1 2">
    <name type="scientific">Candidatus Daviesbacteria bacterium RIFCSPLOWO2_02_FULL_38_15</name>
    <dbReference type="NCBI Taxonomy" id="1797794"/>
    <lineage>
        <taxon>Bacteria</taxon>
        <taxon>Candidatus Daviesiibacteriota</taxon>
    </lineage>
</organism>
<gene>
    <name evidence="1" type="ORF">A3H40_02565</name>
</gene>
<comment type="caution">
    <text evidence="1">The sequence shown here is derived from an EMBL/GenBank/DDBJ whole genome shotgun (WGS) entry which is preliminary data.</text>
</comment>
<name>A0A1F5N3M1_9BACT</name>
<dbReference type="InterPro" id="IPR029063">
    <property type="entry name" value="SAM-dependent_MTases_sf"/>
</dbReference>
<accession>A0A1F5N3M1</accession>
<protein>
    <recommendedName>
        <fullName evidence="3">Methyltransferase type 11 domain-containing protein</fullName>
    </recommendedName>
</protein>
<dbReference type="PANTHER" id="PTHR43861">
    <property type="entry name" value="TRANS-ACONITATE 2-METHYLTRANSFERASE-RELATED"/>
    <property type="match status" value="1"/>
</dbReference>